<dbReference type="Proteomes" id="UP000319976">
    <property type="component" value="Chromosome"/>
</dbReference>
<accession>A0A517T751</accession>
<sequence>MRTSGNKHWCCERMERNQQLNEDRGVYLFAKAPIPNVCDEPSFWLAVQGVRKNDLSKLLLECPAIANIALMLETELPITFCPWCGRELSQFYSRSWEKLVLEKDSTRF</sequence>
<gene>
    <name evidence="1" type="ORF">V22_14340</name>
</gene>
<reference evidence="1 2" key="1">
    <citation type="submission" date="2019-02" db="EMBL/GenBank/DDBJ databases">
        <title>Deep-cultivation of Planctomycetes and their phenomic and genomic characterization uncovers novel biology.</title>
        <authorList>
            <person name="Wiegand S."/>
            <person name="Jogler M."/>
            <person name="Boedeker C."/>
            <person name="Pinto D."/>
            <person name="Vollmers J."/>
            <person name="Rivas-Marin E."/>
            <person name="Kohn T."/>
            <person name="Peeters S.H."/>
            <person name="Heuer A."/>
            <person name="Rast P."/>
            <person name="Oberbeckmann S."/>
            <person name="Bunk B."/>
            <person name="Jeske O."/>
            <person name="Meyerdierks A."/>
            <person name="Storesund J.E."/>
            <person name="Kallscheuer N."/>
            <person name="Luecker S."/>
            <person name="Lage O.M."/>
            <person name="Pohl T."/>
            <person name="Merkel B.J."/>
            <person name="Hornburger P."/>
            <person name="Mueller R.-W."/>
            <person name="Bruemmer F."/>
            <person name="Labrenz M."/>
            <person name="Spormann A.M."/>
            <person name="Op den Camp H."/>
            <person name="Overmann J."/>
            <person name="Amann R."/>
            <person name="Jetten M.S.M."/>
            <person name="Mascher T."/>
            <person name="Medema M.H."/>
            <person name="Devos D.P."/>
            <person name="Kaster A.-K."/>
            <person name="Ovreas L."/>
            <person name="Rohde M."/>
            <person name="Galperin M.Y."/>
            <person name="Jogler C."/>
        </authorList>
    </citation>
    <scope>NUCLEOTIDE SEQUENCE [LARGE SCALE GENOMIC DNA]</scope>
    <source>
        <strain evidence="1 2">V22</strain>
    </source>
</reference>
<name>A0A517T751_9PLAN</name>
<evidence type="ECO:0000313" key="2">
    <source>
        <dbReference type="Proteomes" id="UP000319976"/>
    </source>
</evidence>
<dbReference type="KEGG" id="chya:V22_14340"/>
<evidence type="ECO:0000313" key="1">
    <source>
        <dbReference type="EMBL" id="QDT64203.1"/>
    </source>
</evidence>
<dbReference type="EMBL" id="CP036316">
    <property type="protein sequence ID" value="QDT64203.1"/>
    <property type="molecule type" value="Genomic_DNA"/>
</dbReference>
<protein>
    <submittedName>
        <fullName evidence="1">Uncharacterized protein</fullName>
    </submittedName>
</protein>
<keyword evidence="2" id="KW-1185">Reference proteome</keyword>
<proteinExistence type="predicted"/>
<organism evidence="1 2">
    <name type="scientific">Calycomorphotria hydatis</name>
    <dbReference type="NCBI Taxonomy" id="2528027"/>
    <lineage>
        <taxon>Bacteria</taxon>
        <taxon>Pseudomonadati</taxon>
        <taxon>Planctomycetota</taxon>
        <taxon>Planctomycetia</taxon>
        <taxon>Planctomycetales</taxon>
        <taxon>Planctomycetaceae</taxon>
        <taxon>Calycomorphotria</taxon>
    </lineage>
</organism>
<dbReference type="AlphaFoldDB" id="A0A517T751"/>